<evidence type="ECO:0000313" key="6">
    <source>
        <dbReference type="Proteomes" id="UP000032748"/>
    </source>
</evidence>
<keyword evidence="3" id="KW-0326">Glycosidase</keyword>
<comment type="similarity">
    <text evidence="1 4">Belongs to the glycosyl hydrolase 1 family.</text>
</comment>
<gene>
    <name evidence="5" type="ORF">PCL1606_34240</name>
</gene>
<protein>
    <submittedName>
        <fullName evidence="5">Glycoside hydrolase</fullName>
    </submittedName>
</protein>
<name>A0A0D5Y1E5_9PSED</name>
<dbReference type="PATRIC" id="fig|587753.10.peg.3411"/>
<dbReference type="Proteomes" id="UP000032748">
    <property type="component" value="Chromosome"/>
</dbReference>
<dbReference type="InterPro" id="IPR017853">
    <property type="entry name" value="GH"/>
</dbReference>
<evidence type="ECO:0000313" key="5">
    <source>
        <dbReference type="EMBL" id="AKA24875.1"/>
    </source>
</evidence>
<evidence type="ECO:0000256" key="1">
    <source>
        <dbReference type="ARBA" id="ARBA00010838"/>
    </source>
</evidence>
<dbReference type="GO" id="GO:0008422">
    <property type="term" value="F:beta-glucosidase activity"/>
    <property type="evidence" value="ECO:0007669"/>
    <property type="project" value="TreeGrafter"/>
</dbReference>
<dbReference type="AlphaFoldDB" id="A0A0D5Y1E5"/>
<keyword evidence="2 5" id="KW-0378">Hydrolase</keyword>
<evidence type="ECO:0000256" key="2">
    <source>
        <dbReference type="ARBA" id="ARBA00022801"/>
    </source>
</evidence>
<evidence type="ECO:0000256" key="3">
    <source>
        <dbReference type="ARBA" id="ARBA00023295"/>
    </source>
</evidence>
<dbReference type="RefSeq" id="WP_080925970.1">
    <property type="nucleotide sequence ID" value="NZ_CP011110.1"/>
</dbReference>
<dbReference type="PANTHER" id="PTHR10353:SF36">
    <property type="entry name" value="LP05116P"/>
    <property type="match status" value="1"/>
</dbReference>
<dbReference type="EMBL" id="CP011110">
    <property type="protein sequence ID" value="AKA24875.1"/>
    <property type="molecule type" value="Genomic_DNA"/>
</dbReference>
<dbReference type="InterPro" id="IPR001360">
    <property type="entry name" value="Glyco_hydro_1"/>
</dbReference>
<dbReference type="PRINTS" id="PR00131">
    <property type="entry name" value="GLHYDRLASE1"/>
</dbReference>
<dbReference type="Pfam" id="PF00232">
    <property type="entry name" value="Glyco_hydro_1"/>
    <property type="match status" value="1"/>
</dbReference>
<organism evidence="5 6">
    <name type="scientific">Pseudomonas chlororaphis</name>
    <dbReference type="NCBI Taxonomy" id="587753"/>
    <lineage>
        <taxon>Bacteria</taxon>
        <taxon>Pseudomonadati</taxon>
        <taxon>Pseudomonadota</taxon>
        <taxon>Gammaproteobacteria</taxon>
        <taxon>Pseudomonadales</taxon>
        <taxon>Pseudomonadaceae</taxon>
        <taxon>Pseudomonas</taxon>
    </lineage>
</organism>
<dbReference type="GO" id="GO:0016052">
    <property type="term" value="P:carbohydrate catabolic process"/>
    <property type="evidence" value="ECO:0007669"/>
    <property type="project" value="TreeGrafter"/>
</dbReference>
<dbReference type="GO" id="GO:0005829">
    <property type="term" value="C:cytosol"/>
    <property type="evidence" value="ECO:0007669"/>
    <property type="project" value="TreeGrafter"/>
</dbReference>
<dbReference type="Gene3D" id="3.20.20.80">
    <property type="entry name" value="Glycosidases"/>
    <property type="match status" value="1"/>
</dbReference>
<dbReference type="OrthoDB" id="9765195at2"/>
<accession>A0A0D5Y1E5</accession>
<evidence type="ECO:0000256" key="4">
    <source>
        <dbReference type="RuleBase" id="RU003690"/>
    </source>
</evidence>
<reference evidence="5 6" key="1">
    <citation type="journal article" date="2015" name="Mol. Plant Microbe Interact.">
        <title>Comparative Genomic Analysis of Pseudomonas chlororaphis PCL1606 Reveals New Insight into Antifungal Compounds Involved in Biocontrol.</title>
        <authorList>
            <person name="Calderon C.E."/>
            <person name="Ramos C."/>
            <person name="de Vicente A."/>
            <person name="Cazorla F.M."/>
        </authorList>
    </citation>
    <scope>NUCLEOTIDE SEQUENCE [LARGE SCALE GENOMIC DNA]</scope>
    <source>
        <strain evidence="5 6">PCL1606</strain>
    </source>
</reference>
<proteinExistence type="inferred from homology"/>
<dbReference type="PANTHER" id="PTHR10353">
    <property type="entry name" value="GLYCOSYL HYDROLASE"/>
    <property type="match status" value="1"/>
</dbReference>
<dbReference type="SUPFAM" id="SSF51445">
    <property type="entry name" value="(Trans)glycosidases"/>
    <property type="match status" value="1"/>
</dbReference>
<dbReference type="KEGG" id="pcz:PCL1606_34240"/>
<sequence length="461" mass="50781">MMATRAHPQNTDSSPLSEDTAALRFCSDFVWGVAASAAQTESRNGRGPSNWDALCNDRGAMLDGSTNALCTQFEDLYPRDLELLAQAGVQAFRFSIAWPRVQPDGPGPANAAGLAVYDRMVDAMLEKGITPWPTLFYWDVPAWAGDFRQREICQRLADYAEIVARKLGDRVQQWIVLNEPNSVALRGYAAQVHAPAFNSAEAAYAAIHHQNLAQGLAFQALRATLPGGHRIGTTVNLQPVRAETNSAQDEQAARMVDALWNRAFVDPLYGKGYPRLAAGLIAPYVAEGDMELIAVKPDFLGMNYYSRIYVRQAADHVLGIAQGQAPRHLANTDYFHVEPDGLTEMLLRLHDEYDAPQLYITETGFAMPDPQPRDGVVDDLGRIAHLAGYLKAAQAAHAQGVHLKGLFYWSATDNWEWAQGFAKRFGLIQVDRATLARTPKRSLGYFADCIRHNAALDAPQT</sequence>